<comment type="caution">
    <text evidence="6">The sequence shown here is derived from an EMBL/GenBank/DDBJ whole genome shotgun (WGS) entry which is preliminary data.</text>
</comment>
<comment type="subunit">
    <text evidence="5">Homodimer.</text>
</comment>
<dbReference type="InterPro" id="IPR003742">
    <property type="entry name" value="RlmH-like"/>
</dbReference>
<name>A0A840UYN4_9BACT</name>
<gene>
    <name evidence="5" type="primary">rlmH</name>
    <name evidence="6" type="ORF">HNQ81_000317</name>
</gene>
<evidence type="ECO:0000256" key="5">
    <source>
        <dbReference type="HAMAP-Rule" id="MF_00658"/>
    </source>
</evidence>
<dbReference type="InterPro" id="IPR029026">
    <property type="entry name" value="tRNA_m1G_MTases_N"/>
</dbReference>
<keyword evidence="1 5" id="KW-0489">Methyltransferase</keyword>
<dbReference type="PIRSF" id="PIRSF004505">
    <property type="entry name" value="MT_bac"/>
    <property type="match status" value="1"/>
</dbReference>
<dbReference type="Pfam" id="PF02590">
    <property type="entry name" value="SPOUT_MTase"/>
    <property type="match status" value="1"/>
</dbReference>
<dbReference type="AlphaFoldDB" id="A0A840UYN4"/>
<dbReference type="InterPro" id="IPR029028">
    <property type="entry name" value="Alpha/beta_knot_MTases"/>
</dbReference>
<evidence type="ECO:0000313" key="7">
    <source>
        <dbReference type="Proteomes" id="UP000539642"/>
    </source>
</evidence>
<keyword evidence="2 5" id="KW-0808">Transferase</keyword>
<feature type="binding site" evidence="5">
    <location>
        <begin position="123"/>
        <end position="128"/>
    </location>
    <ligand>
        <name>S-adenosyl-L-methionine</name>
        <dbReference type="ChEBI" id="CHEBI:59789"/>
    </ligand>
</feature>
<keyword evidence="5" id="KW-0963">Cytoplasm</keyword>
<feature type="binding site" evidence="5">
    <location>
        <position position="72"/>
    </location>
    <ligand>
        <name>S-adenosyl-L-methionine</name>
        <dbReference type="ChEBI" id="CHEBI:59789"/>
    </ligand>
</feature>
<dbReference type="GO" id="GO:0005737">
    <property type="term" value="C:cytoplasm"/>
    <property type="evidence" value="ECO:0007669"/>
    <property type="project" value="UniProtKB-SubCell"/>
</dbReference>
<dbReference type="EMBL" id="JACHEO010000001">
    <property type="protein sequence ID" value="MBB5346610.1"/>
    <property type="molecule type" value="Genomic_DNA"/>
</dbReference>
<dbReference type="Proteomes" id="UP000539642">
    <property type="component" value="Unassembled WGS sequence"/>
</dbReference>
<feature type="binding site" evidence="5">
    <location>
        <position position="104"/>
    </location>
    <ligand>
        <name>S-adenosyl-L-methionine</name>
        <dbReference type="ChEBI" id="CHEBI:59789"/>
    </ligand>
</feature>
<evidence type="ECO:0000256" key="2">
    <source>
        <dbReference type="ARBA" id="ARBA00022679"/>
    </source>
</evidence>
<evidence type="ECO:0000256" key="4">
    <source>
        <dbReference type="ARBA" id="ARBA00038303"/>
    </source>
</evidence>
<dbReference type="PANTHER" id="PTHR33603">
    <property type="entry name" value="METHYLTRANSFERASE"/>
    <property type="match status" value="1"/>
</dbReference>
<dbReference type="CDD" id="cd18081">
    <property type="entry name" value="RlmH-like"/>
    <property type="match status" value="1"/>
</dbReference>
<comment type="similarity">
    <text evidence="4 5">Belongs to the RNA methyltransferase RlmH family.</text>
</comment>
<evidence type="ECO:0000256" key="3">
    <source>
        <dbReference type="ARBA" id="ARBA00022691"/>
    </source>
</evidence>
<proteinExistence type="inferred from homology"/>
<comment type="function">
    <text evidence="5">Specifically methylates the pseudouridine at position 1915 (m3Psi1915) in 23S rRNA.</text>
</comment>
<keyword evidence="3 5" id="KW-0949">S-adenosyl-L-methionine</keyword>
<dbReference type="HAMAP" id="MF_00658">
    <property type="entry name" value="23SrRNA_methyltr_H"/>
    <property type="match status" value="1"/>
</dbReference>
<dbReference type="PANTHER" id="PTHR33603:SF1">
    <property type="entry name" value="RIBOSOMAL RNA LARGE SUBUNIT METHYLTRANSFERASE H"/>
    <property type="match status" value="1"/>
</dbReference>
<accession>A0A840UYN4</accession>
<protein>
    <recommendedName>
        <fullName evidence="5">Ribosomal RNA large subunit methyltransferase H</fullName>
        <ecNumber evidence="5">2.1.1.177</ecNumber>
    </recommendedName>
    <alternativeName>
        <fullName evidence="5">23S rRNA (pseudouridine1915-N3)-methyltransferase</fullName>
    </alternativeName>
    <alternativeName>
        <fullName evidence="5">23S rRNA m3Psi1915 methyltransferase</fullName>
    </alternativeName>
    <alternativeName>
        <fullName evidence="5">rRNA (pseudouridine-N3-)-methyltransferase RlmH</fullName>
    </alternativeName>
</protein>
<evidence type="ECO:0000256" key="1">
    <source>
        <dbReference type="ARBA" id="ARBA00022603"/>
    </source>
</evidence>
<comment type="subcellular location">
    <subcellularLocation>
        <location evidence="5">Cytoplasm</location>
    </subcellularLocation>
</comment>
<organism evidence="6 7">
    <name type="scientific">Desulfoprunum benzoelyticum</name>
    <dbReference type="NCBI Taxonomy" id="1506996"/>
    <lineage>
        <taxon>Bacteria</taxon>
        <taxon>Pseudomonadati</taxon>
        <taxon>Thermodesulfobacteriota</taxon>
        <taxon>Desulfobulbia</taxon>
        <taxon>Desulfobulbales</taxon>
        <taxon>Desulfobulbaceae</taxon>
        <taxon>Desulfoprunum</taxon>
    </lineage>
</organism>
<dbReference type="RefSeq" id="WP_183347584.1">
    <property type="nucleotide sequence ID" value="NZ_JACHEO010000001.1"/>
</dbReference>
<dbReference type="EC" id="2.1.1.177" evidence="5"/>
<keyword evidence="7" id="KW-1185">Reference proteome</keyword>
<dbReference type="GO" id="GO:0070038">
    <property type="term" value="F:rRNA (pseudouridine-N3-)-methyltransferase activity"/>
    <property type="evidence" value="ECO:0007669"/>
    <property type="project" value="UniProtKB-UniRule"/>
</dbReference>
<comment type="catalytic activity">
    <reaction evidence="5">
        <text>pseudouridine(1915) in 23S rRNA + S-adenosyl-L-methionine = N(3)-methylpseudouridine(1915) in 23S rRNA + S-adenosyl-L-homocysteine + H(+)</text>
        <dbReference type="Rhea" id="RHEA:42752"/>
        <dbReference type="Rhea" id="RHEA-COMP:10221"/>
        <dbReference type="Rhea" id="RHEA-COMP:10222"/>
        <dbReference type="ChEBI" id="CHEBI:15378"/>
        <dbReference type="ChEBI" id="CHEBI:57856"/>
        <dbReference type="ChEBI" id="CHEBI:59789"/>
        <dbReference type="ChEBI" id="CHEBI:65314"/>
        <dbReference type="ChEBI" id="CHEBI:74486"/>
        <dbReference type="EC" id="2.1.1.177"/>
    </reaction>
</comment>
<sequence length="155" mass="17172">MIHELPLLGRTKDAALGAGIDDYCRRLRHYTTLSVRVLKDPGKTRGRAEDLMESEGRLLLKTVPPGAFVVALDAGGGQYTSEQFAALISGWEQRGIRQVCYLIGGPCGHSGEVLGRADLRLSLSPMTFTHDMVRLLLLEQLYRAYTIKAGEKYHK</sequence>
<dbReference type="Gene3D" id="3.40.1280.10">
    <property type="match status" value="1"/>
</dbReference>
<reference evidence="6 7" key="1">
    <citation type="submission" date="2020-08" db="EMBL/GenBank/DDBJ databases">
        <title>Genomic Encyclopedia of Type Strains, Phase IV (KMG-IV): sequencing the most valuable type-strain genomes for metagenomic binning, comparative biology and taxonomic classification.</title>
        <authorList>
            <person name="Goeker M."/>
        </authorList>
    </citation>
    <scope>NUCLEOTIDE SEQUENCE [LARGE SCALE GENOMIC DNA]</scope>
    <source>
        <strain evidence="6 7">DSM 28570</strain>
    </source>
</reference>
<evidence type="ECO:0000313" key="6">
    <source>
        <dbReference type="EMBL" id="MBB5346610.1"/>
    </source>
</evidence>
<keyword evidence="5" id="KW-0698">rRNA processing</keyword>
<dbReference type="SUPFAM" id="SSF75217">
    <property type="entry name" value="alpha/beta knot"/>
    <property type="match status" value="1"/>
</dbReference>